<dbReference type="SFLD" id="SFLDG01126">
    <property type="entry name" value="C1.2:_Nucleotidase_Like"/>
    <property type="match status" value="1"/>
</dbReference>
<keyword evidence="3" id="KW-1185">Reference proteome</keyword>
<dbReference type="Pfam" id="PF06941">
    <property type="entry name" value="NT5C"/>
    <property type="match status" value="1"/>
</dbReference>
<protein>
    <submittedName>
        <fullName evidence="2">Uncharacterized protein</fullName>
    </submittedName>
</protein>
<dbReference type="SFLD" id="SFLDS00003">
    <property type="entry name" value="Haloacid_Dehalogenase"/>
    <property type="match status" value="1"/>
</dbReference>
<dbReference type="SFLD" id="SFLDG01145">
    <property type="entry name" value="C1.2.1"/>
    <property type="match status" value="1"/>
</dbReference>
<dbReference type="Proteomes" id="UP000010744">
    <property type="component" value="Unassembled WGS sequence"/>
</dbReference>
<proteinExistence type="inferred from homology"/>
<dbReference type="InterPro" id="IPR023214">
    <property type="entry name" value="HAD_sf"/>
</dbReference>
<evidence type="ECO:0000313" key="3">
    <source>
        <dbReference type="Proteomes" id="UP000010744"/>
    </source>
</evidence>
<gene>
    <name evidence="2" type="ORF">GORBP_001_00100</name>
</gene>
<organism evidence="2 3">
    <name type="scientific">Gordonia rubripertincta NBRC 101908</name>
    <dbReference type="NCBI Taxonomy" id="1077975"/>
    <lineage>
        <taxon>Bacteria</taxon>
        <taxon>Bacillati</taxon>
        <taxon>Actinomycetota</taxon>
        <taxon>Actinomycetes</taxon>
        <taxon>Mycobacteriales</taxon>
        <taxon>Gordoniaceae</taxon>
        <taxon>Gordonia</taxon>
    </lineage>
</organism>
<dbReference type="RefSeq" id="WP_005193660.1">
    <property type="nucleotide sequence ID" value="NZ_BAHB01000001.1"/>
</dbReference>
<dbReference type="Gene3D" id="3.40.50.1000">
    <property type="entry name" value="HAD superfamily/HAD-like"/>
    <property type="match status" value="1"/>
</dbReference>
<dbReference type="SUPFAM" id="SSF56784">
    <property type="entry name" value="HAD-like"/>
    <property type="match status" value="1"/>
</dbReference>
<accession>A0ABQ0HLW7</accession>
<dbReference type="PANTHER" id="PTHR16504:SF4">
    <property type="entry name" value="5'(3')-DEOXYRIBONUCLEOTIDASE"/>
    <property type="match status" value="1"/>
</dbReference>
<name>A0ABQ0HLW7_GORRU</name>
<sequence length="161" mass="18548">MTDHVAIQPKKILYVDMDNTLVDFQSGIDKLTAAEQEKFTEELDNVPGIFSLMDPMDGAIEAYKELAELFDTYILSTAPWDNPMAWTEKLLWVKMHLGRDEKSPAFKRVILSHHKNLNKGDFIIDDRTKRGVDAFEGEHIHFGQPGFETWAKVVEYMRTKS</sequence>
<dbReference type="EMBL" id="BAHB01000001">
    <property type="protein sequence ID" value="GAB83276.1"/>
    <property type="molecule type" value="Genomic_DNA"/>
</dbReference>
<comment type="similarity">
    <text evidence="1">Belongs to the 5'(3')-deoxyribonucleotidase family.</text>
</comment>
<dbReference type="PANTHER" id="PTHR16504">
    <property type="entry name" value="5'(3')-DEOXYRIBONUCLEOTIDASE"/>
    <property type="match status" value="1"/>
</dbReference>
<dbReference type="InterPro" id="IPR010708">
    <property type="entry name" value="5'(3')-deoxyribonucleotidase"/>
</dbReference>
<dbReference type="InterPro" id="IPR036412">
    <property type="entry name" value="HAD-like_sf"/>
</dbReference>
<reference evidence="2 3" key="1">
    <citation type="submission" date="2012-08" db="EMBL/GenBank/DDBJ databases">
        <title>Whole genome shotgun sequence of Gordonia rubripertincta NBRC 101908.</title>
        <authorList>
            <person name="Takarada H."/>
            <person name="Hosoyama A."/>
            <person name="Tsuchikane K."/>
            <person name="Katsumata H."/>
            <person name="Baba S."/>
            <person name="Ohji S."/>
            <person name="Yamazaki S."/>
            <person name="Fujita N."/>
        </authorList>
    </citation>
    <scope>NUCLEOTIDE SEQUENCE [LARGE SCALE GENOMIC DNA]</scope>
    <source>
        <strain evidence="2 3">NBRC 101908</strain>
    </source>
</reference>
<evidence type="ECO:0000313" key="2">
    <source>
        <dbReference type="EMBL" id="GAB83276.1"/>
    </source>
</evidence>
<evidence type="ECO:0000256" key="1">
    <source>
        <dbReference type="ARBA" id="ARBA00009589"/>
    </source>
</evidence>
<comment type="caution">
    <text evidence="2">The sequence shown here is derived from an EMBL/GenBank/DDBJ whole genome shotgun (WGS) entry which is preliminary data.</text>
</comment>